<dbReference type="SUPFAM" id="SSF81345">
    <property type="entry name" value="ABC transporter involved in vitamin B12 uptake, BtuC"/>
    <property type="match status" value="1"/>
</dbReference>
<evidence type="ECO:0000256" key="3">
    <source>
        <dbReference type="ARBA" id="ARBA00022448"/>
    </source>
</evidence>
<keyword evidence="6 11" id="KW-1133">Transmembrane helix</keyword>
<evidence type="ECO:0000256" key="8">
    <source>
        <dbReference type="ARBA" id="ARBA00053891"/>
    </source>
</evidence>
<evidence type="ECO:0000256" key="11">
    <source>
        <dbReference type="SAM" id="Phobius"/>
    </source>
</evidence>
<evidence type="ECO:0000256" key="9">
    <source>
        <dbReference type="ARBA" id="ARBA00064420"/>
    </source>
</evidence>
<keyword evidence="5 11" id="KW-0812">Transmembrane</keyword>
<dbReference type="GO" id="GO:0005886">
    <property type="term" value="C:plasma membrane"/>
    <property type="evidence" value="ECO:0007669"/>
    <property type="project" value="UniProtKB-SubCell"/>
</dbReference>
<keyword evidence="3" id="KW-0813">Transport</keyword>
<evidence type="ECO:0000313" key="13">
    <source>
        <dbReference type="Proteomes" id="UP000057043"/>
    </source>
</evidence>
<dbReference type="EMBL" id="LGFT01000011">
    <property type="protein sequence ID" value="KUK44928.1"/>
    <property type="molecule type" value="Genomic_DNA"/>
</dbReference>
<evidence type="ECO:0000256" key="10">
    <source>
        <dbReference type="ARBA" id="ARBA00071366"/>
    </source>
</evidence>
<dbReference type="GO" id="GO:0022857">
    <property type="term" value="F:transmembrane transporter activity"/>
    <property type="evidence" value="ECO:0007669"/>
    <property type="project" value="InterPro"/>
</dbReference>
<dbReference type="Proteomes" id="UP000057043">
    <property type="component" value="Unassembled WGS sequence"/>
</dbReference>
<dbReference type="AlphaFoldDB" id="A0A101FUZ5"/>
<dbReference type="PANTHER" id="PTHR30472">
    <property type="entry name" value="FERRIC ENTEROBACTIN TRANSPORT SYSTEM PERMEASE PROTEIN"/>
    <property type="match status" value="1"/>
</dbReference>
<evidence type="ECO:0000256" key="7">
    <source>
        <dbReference type="ARBA" id="ARBA00023136"/>
    </source>
</evidence>
<evidence type="ECO:0000256" key="5">
    <source>
        <dbReference type="ARBA" id="ARBA00022692"/>
    </source>
</evidence>
<dbReference type="InterPro" id="IPR037294">
    <property type="entry name" value="ABC_BtuC-like"/>
</dbReference>
<dbReference type="CDD" id="cd06550">
    <property type="entry name" value="TM_ABC_iron-siderophores_like"/>
    <property type="match status" value="1"/>
</dbReference>
<evidence type="ECO:0000256" key="6">
    <source>
        <dbReference type="ARBA" id="ARBA00022989"/>
    </source>
</evidence>
<comment type="subunit">
    <text evidence="9">The complex is composed of two ATP-binding proteins (BtuD), two transmembrane proteins (BtuC) and a solute-binding protein (BtuF).</text>
</comment>
<dbReference type="InterPro" id="IPR000522">
    <property type="entry name" value="ABC_transptr_permease_BtuC"/>
</dbReference>
<comment type="similarity">
    <text evidence="2">Belongs to the binding-protein-dependent transport system permease family. FecCD subfamily.</text>
</comment>
<comment type="caution">
    <text evidence="12">The sequence shown here is derived from an EMBL/GenBank/DDBJ whole genome shotgun (WGS) entry which is preliminary data.</text>
</comment>
<evidence type="ECO:0000313" key="12">
    <source>
        <dbReference type="EMBL" id="KUK44928.1"/>
    </source>
</evidence>
<accession>A0A101FUZ5</accession>
<name>A0A101FUZ5_9EURY</name>
<reference evidence="12 13" key="1">
    <citation type="journal article" date="2015" name="MBio">
        <title>Genome-Resolved Metagenomic Analysis Reveals Roles for Candidate Phyla and Other Microbial Community Members in Biogeochemical Transformations in Oil Reservoirs.</title>
        <authorList>
            <person name="Hu P."/>
            <person name="Tom L."/>
            <person name="Singh A."/>
            <person name="Thomas B.C."/>
            <person name="Baker B.J."/>
            <person name="Piceno Y.M."/>
            <person name="Andersen G.L."/>
            <person name="Banfield J.F."/>
        </authorList>
    </citation>
    <scope>NUCLEOTIDE SEQUENCE [LARGE SCALE GENOMIC DNA]</scope>
    <source>
        <strain evidence="12">57_489</strain>
    </source>
</reference>
<feature type="transmembrane region" description="Helical" evidence="11">
    <location>
        <begin position="114"/>
        <end position="133"/>
    </location>
</feature>
<proteinExistence type="inferred from homology"/>
<evidence type="ECO:0000256" key="1">
    <source>
        <dbReference type="ARBA" id="ARBA00004651"/>
    </source>
</evidence>
<comment type="subcellular location">
    <subcellularLocation>
        <location evidence="1">Cell membrane</location>
        <topology evidence="1">Multi-pass membrane protein</topology>
    </subcellularLocation>
</comment>
<dbReference type="FunFam" id="1.10.3470.10:FF:000001">
    <property type="entry name" value="Vitamin B12 ABC transporter permease BtuC"/>
    <property type="match status" value="1"/>
</dbReference>
<feature type="transmembrane region" description="Helical" evidence="11">
    <location>
        <begin position="140"/>
        <end position="158"/>
    </location>
</feature>
<evidence type="ECO:0000256" key="4">
    <source>
        <dbReference type="ARBA" id="ARBA00022475"/>
    </source>
</evidence>
<dbReference type="PATRIC" id="fig|301375.7.peg.2590"/>
<feature type="transmembrane region" description="Helical" evidence="11">
    <location>
        <begin position="22"/>
        <end position="44"/>
    </location>
</feature>
<organism evidence="12 13">
    <name type="scientific">Methanothrix harundinacea</name>
    <dbReference type="NCBI Taxonomy" id="301375"/>
    <lineage>
        <taxon>Archaea</taxon>
        <taxon>Methanobacteriati</taxon>
        <taxon>Methanobacteriota</taxon>
        <taxon>Stenosarchaea group</taxon>
        <taxon>Methanomicrobia</taxon>
        <taxon>Methanotrichales</taxon>
        <taxon>Methanotrichaceae</taxon>
        <taxon>Methanothrix</taxon>
    </lineage>
</organism>
<feature type="transmembrane region" description="Helical" evidence="11">
    <location>
        <begin position="328"/>
        <end position="347"/>
    </location>
</feature>
<dbReference type="PANTHER" id="PTHR30472:SF25">
    <property type="entry name" value="ABC TRANSPORTER PERMEASE PROTEIN MJ0876-RELATED"/>
    <property type="match status" value="1"/>
</dbReference>
<feature type="transmembrane region" description="Helical" evidence="11">
    <location>
        <begin position="170"/>
        <end position="191"/>
    </location>
</feature>
<feature type="transmembrane region" description="Helical" evidence="11">
    <location>
        <begin position="81"/>
        <end position="102"/>
    </location>
</feature>
<protein>
    <recommendedName>
        <fullName evidence="10">Cobalamin import system permease protein BtuC</fullName>
    </recommendedName>
</protein>
<dbReference type="GO" id="GO:0033214">
    <property type="term" value="P:siderophore-iron import into cell"/>
    <property type="evidence" value="ECO:0007669"/>
    <property type="project" value="TreeGrafter"/>
</dbReference>
<dbReference type="Pfam" id="PF01032">
    <property type="entry name" value="FecCD"/>
    <property type="match status" value="1"/>
</dbReference>
<evidence type="ECO:0000256" key="2">
    <source>
        <dbReference type="ARBA" id="ARBA00007935"/>
    </source>
</evidence>
<keyword evidence="7 11" id="KW-0472">Membrane</keyword>
<gene>
    <name evidence="12" type="ORF">XD72_0634</name>
</gene>
<comment type="function">
    <text evidence="8">Required for corrinoid utilization. Probably part of the ABC transporter complex BtuCDF involved in cobalamin (vitamin B12) import. Probably involved in the translocation of the substrate across the membrane.</text>
</comment>
<keyword evidence="4" id="KW-1003">Cell membrane</keyword>
<dbReference type="Gene3D" id="1.10.3470.10">
    <property type="entry name" value="ABC transporter involved in vitamin B12 uptake, BtuC"/>
    <property type="match status" value="1"/>
</dbReference>
<feature type="transmembrane region" description="Helical" evidence="11">
    <location>
        <begin position="261"/>
        <end position="285"/>
    </location>
</feature>
<sequence length="355" mass="38402">MSEDEVFDAEEVYARASWKKTLFTLVLFVAVALLAVFAISMGAASLGMGECFRVVLAEFMPVEEVSTFAQVVVLQLRLPRILMAIITGISLGVAGAVMQGVLRNPLVSPYTLGLSSGAACGAAIAIVLGVGLLGTGRYIIVINAFFFSLLTMAVVYGISRIKGTSVETLILAGVAMGYLFSAVISLLKYTSGHEELREVVFWLMGGLYTARWENVIILIPAVFFLTVLLMRYSWDLNAMSAGEEVAVSLGINVNRVRVTCLTLTTILTASVIAFTGVIGFIGLVSPHVCRLLIGNDHRYLIPCSGLIGALLLLASDTACRTMISPTEIPVGIVTSFIGVPFFLYLLVRRKRRWWQ</sequence>
<feature type="transmembrane region" description="Helical" evidence="11">
    <location>
        <begin position="212"/>
        <end position="234"/>
    </location>
</feature>